<name>A0A6J4H8P4_9ACTN</name>
<gene>
    <name evidence="2" type="ORF">AVDCRST_MAG41-347</name>
</gene>
<sequence length="158" mass="18083">AHAQDARSGGDRDRGVAGGGGPGERQRLQDEPVGGGELAALGRHHLEQQRRLHQPLQLHLHVVRADQLGHGQRGQDPEDGQRVRGQHHRRHRDRARQRHLQPLERLQGRHREDQLPQRLHHPVVHPDREPRRRLPAVAVGRRQHLLRRGQPLGHPLLL</sequence>
<feature type="compositionally biased region" description="Basic and acidic residues" evidence="1">
    <location>
        <begin position="73"/>
        <end position="82"/>
    </location>
</feature>
<feature type="non-terminal residue" evidence="2">
    <location>
        <position position="1"/>
    </location>
</feature>
<evidence type="ECO:0000256" key="1">
    <source>
        <dbReference type="SAM" id="MobiDB-lite"/>
    </source>
</evidence>
<feature type="non-terminal residue" evidence="2">
    <location>
        <position position="158"/>
    </location>
</feature>
<proteinExistence type="predicted"/>
<dbReference type="EMBL" id="CADCTP010000029">
    <property type="protein sequence ID" value="CAA9217673.1"/>
    <property type="molecule type" value="Genomic_DNA"/>
</dbReference>
<reference evidence="2" key="1">
    <citation type="submission" date="2020-02" db="EMBL/GenBank/DDBJ databases">
        <authorList>
            <person name="Meier V. D."/>
        </authorList>
    </citation>
    <scope>NUCLEOTIDE SEQUENCE</scope>
    <source>
        <strain evidence="2">AVDCRST_MAG41</strain>
    </source>
</reference>
<dbReference type="AlphaFoldDB" id="A0A6J4H8P4"/>
<accession>A0A6J4H8P4</accession>
<protein>
    <submittedName>
        <fullName evidence="2">Uncharacterized protein</fullName>
    </submittedName>
</protein>
<feature type="compositionally biased region" description="Basic and acidic residues" evidence="1">
    <location>
        <begin position="106"/>
        <end position="115"/>
    </location>
</feature>
<feature type="region of interest" description="Disordered" evidence="1">
    <location>
        <begin position="63"/>
        <end position="121"/>
    </location>
</feature>
<evidence type="ECO:0000313" key="2">
    <source>
        <dbReference type="EMBL" id="CAA9217673.1"/>
    </source>
</evidence>
<feature type="region of interest" description="Disordered" evidence="1">
    <location>
        <begin position="1"/>
        <end position="38"/>
    </location>
</feature>
<feature type="compositionally biased region" description="Basic and acidic residues" evidence="1">
    <location>
        <begin position="1"/>
        <end position="15"/>
    </location>
</feature>
<feature type="compositionally biased region" description="Basic residues" evidence="1">
    <location>
        <begin position="84"/>
        <end position="99"/>
    </location>
</feature>
<organism evidence="2">
    <name type="scientific">uncultured Mycobacteriales bacterium</name>
    <dbReference type="NCBI Taxonomy" id="581187"/>
    <lineage>
        <taxon>Bacteria</taxon>
        <taxon>Bacillati</taxon>
        <taxon>Actinomycetota</taxon>
        <taxon>Actinomycetes</taxon>
        <taxon>Mycobacteriales</taxon>
        <taxon>environmental samples</taxon>
    </lineage>
</organism>